<dbReference type="STRING" id="1395571.TMS3_0119715"/>
<dbReference type="Proteomes" id="UP000030063">
    <property type="component" value="Unassembled WGS sequence"/>
</dbReference>
<dbReference type="EMBL" id="AWSQ01000006">
    <property type="protein sequence ID" value="KFX68472.1"/>
    <property type="molecule type" value="Genomic_DNA"/>
</dbReference>
<protein>
    <submittedName>
        <fullName evidence="1">Sel1 repeat-containing protein</fullName>
    </submittedName>
</protein>
<comment type="caution">
    <text evidence="1">The sequence shown here is derived from an EMBL/GenBank/DDBJ whole genome shotgun (WGS) entry which is preliminary data.</text>
</comment>
<dbReference type="PANTHER" id="PTHR11102">
    <property type="entry name" value="SEL-1-LIKE PROTEIN"/>
    <property type="match status" value="1"/>
</dbReference>
<keyword evidence="2" id="KW-1185">Reference proteome</keyword>
<dbReference type="eggNOG" id="COG0790">
    <property type="taxonomic scope" value="Bacteria"/>
</dbReference>
<organism evidence="1 2">
    <name type="scientific">Pseudomonas taeanensis MS-3</name>
    <dbReference type="NCBI Taxonomy" id="1395571"/>
    <lineage>
        <taxon>Bacteria</taxon>
        <taxon>Pseudomonadati</taxon>
        <taxon>Pseudomonadota</taxon>
        <taxon>Gammaproteobacteria</taxon>
        <taxon>Pseudomonadales</taxon>
        <taxon>Pseudomonadaceae</taxon>
        <taxon>Pseudomonas</taxon>
    </lineage>
</organism>
<reference evidence="1 2" key="1">
    <citation type="journal article" date="2014" name="Genome Announc.">
        <title>Draft Genome Sequence of Petroleum Oil-Degrading Marine Bacterium Pseudomonas taeanensis Strain MS-3, Isolated from a Crude Oil-Contaminated Seashore.</title>
        <authorList>
            <person name="Lee S.Y."/>
            <person name="Kim S.H."/>
            <person name="Lee D.G."/>
            <person name="Shin S."/>
            <person name="Yun S.H."/>
            <person name="Choi C.W."/>
            <person name="Chung Y.H."/>
            <person name="Choi J.S."/>
            <person name="Kahng H.Y."/>
            <person name="Kim S.I."/>
        </authorList>
    </citation>
    <scope>NUCLEOTIDE SEQUENCE [LARGE SCALE GENOMIC DNA]</scope>
    <source>
        <strain evidence="1 2">MS-3</strain>
    </source>
</reference>
<dbReference type="OrthoDB" id="6810016at2"/>
<sequence>MNVVLHRKVVLTDDDLPAALDSDPRQSARLILTAAGQGIVEAQVLLGQILLDGRGISKDPPLALNWFRIAARSGNAMALNMLGRCLEHGWGCSADAATAAQHYRTATHAGLDWGMYNLANLLATGRGLARDQASAFTLYQRAADLGHAKSMNLVGRFFEEGRLVPRNLPLAHDWYRRSAEAGDFRGQFSHAAVLAERNHIEQALVWLHRALEAGNLNFLRFARHALLQSSHEAIRILARNYFSRAALLGDDDDRQAQRDFIQSRG</sequence>
<evidence type="ECO:0000313" key="1">
    <source>
        <dbReference type="EMBL" id="KFX68472.1"/>
    </source>
</evidence>
<dbReference type="AlphaFoldDB" id="A0A0A1YF14"/>
<gene>
    <name evidence="1" type="ORF">TMS3_0119715</name>
</gene>
<dbReference type="SUPFAM" id="SSF81901">
    <property type="entry name" value="HCP-like"/>
    <property type="match status" value="1"/>
</dbReference>
<dbReference type="RefSeq" id="WP_025166922.1">
    <property type="nucleotide sequence ID" value="NZ_AWSQ01000006.1"/>
</dbReference>
<accession>A0A0A1YF14</accession>
<proteinExistence type="predicted"/>
<dbReference type="InterPro" id="IPR006597">
    <property type="entry name" value="Sel1-like"/>
</dbReference>
<dbReference type="Gene3D" id="1.25.40.10">
    <property type="entry name" value="Tetratricopeptide repeat domain"/>
    <property type="match status" value="1"/>
</dbReference>
<dbReference type="PANTHER" id="PTHR11102:SF160">
    <property type="entry name" value="ERAD-ASSOCIATED E3 UBIQUITIN-PROTEIN LIGASE COMPONENT HRD3"/>
    <property type="match status" value="1"/>
</dbReference>
<dbReference type="InterPro" id="IPR011990">
    <property type="entry name" value="TPR-like_helical_dom_sf"/>
</dbReference>
<evidence type="ECO:0000313" key="2">
    <source>
        <dbReference type="Proteomes" id="UP000030063"/>
    </source>
</evidence>
<dbReference type="SMART" id="SM00671">
    <property type="entry name" value="SEL1"/>
    <property type="match status" value="5"/>
</dbReference>
<name>A0A0A1YF14_9PSED</name>
<dbReference type="Pfam" id="PF08238">
    <property type="entry name" value="Sel1"/>
    <property type="match status" value="6"/>
</dbReference>
<dbReference type="InterPro" id="IPR050767">
    <property type="entry name" value="Sel1_AlgK"/>
</dbReference>